<dbReference type="EMBL" id="JAUNZN010000018">
    <property type="protein sequence ID" value="KAK4811209.1"/>
    <property type="molecule type" value="Genomic_DNA"/>
</dbReference>
<organism evidence="1 2">
    <name type="scientific">Mycteria americana</name>
    <name type="common">Wood stork</name>
    <dbReference type="NCBI Taxonomy" id="33587"/>
    <lineage>
        <taxon>Eukaryota</taxon>
        <taxon>Metazoa</taxon>
        <taxon>Chordata</taxon>
        <taxon>Craniata</taxon>
        <taxon>Vertebrata</taxon>
        <taxon>Euteleostomi</taxon>
        <taxon>Archelosauria</taxon>
        <taxon>Archosauria</taxon>
        <taxon>Dinosauria</taxon>
        <taxon>Saurischia</taxon>
        <taxon>Theropoda</taxon>
        <taxon>Coelurosauria</taxon>
        <taxon>Aves</taxon>
        <taxon>Neognathae</taxon>
        <taxon>Neoaves</taxon>
        <taxon>Aequornithes</taxon>
        <taxon>Ciconiiformes</taxon>
        <taxon>Ciconiidae</taxon>
        <taxon>Mycteria</taxon>
    </lineage>
</organism>
<accession>A0AAN7MRT5</accession>
<sequence>MIQCDLVAKKASSVLECIKRTLAKGVREVIVSPCSSLLRLPIRYCVHFCTPSSSGLLSATLLPRVPGDLGDHNFMVTTAKADTGLPIPGQLFLPWEYQIQVKLISKKEKVLLRKSLGEDSL</sequence>
<evidence type="ECO:0000313" key="1">
    <source>
        <dbReference type="EMBL" id="KAK4811209.1"/>
    </source>
</evidence>
<dbReference type="AlphaFoldDB" id="A0AAN7MRT5"/>
<name>A0AAN7MRT5_MYCAM</name>
<gene>
    <name evidence="1" type="ORF">QYF61_021280</name>
</gene>
<protein>
    <submittedName>
        <fullName evidence="1">Uncharacterized protein</fullName>
    </submittedName>
</protein>
<reference evidence="1 2" key="1">
    <citation type="journal article" date="2023" name="J. Hered.">
        <title>Chromosome-level genome of the wood stork (Mycteria americana) provides insight into avian chromosome evolution.</title>
        <authorList>
            <person name="Flamio R. Jr."/>
            <person name="Ramstad K.M."/>
        </authorList>
    </citation>
    <scope>NUCLEOTIDE SEQUENCE [LARGE SCALE GENOMIC DNA]</scope>
    <source>
        <strain evidence="1">JAX WOST 10</strain>
    </source>
</reference>
<comment type="caution">
    <text evidence="1">The sequence shown here is derived from an EMBL/GenBank/DDBJ whole genome shotgun (WGS) entry which is preliminary data.</text>
</comment>
<dbReference type="Proteomes" id="UP001333110">
    <property type="component" value="Unassembled WGS sequence"/>
</dbReference>
<proteinExistence type="predicted"/>
<evidence type="ECO:0000313" key="2">
    <source>
        <dbReference type="Proteomes" id="UP001333110"/>
    </source>
</evidence>
<keyword evidence="2" id="KW-1185">Reference proteome</keyword>